<accession>A0A9X3XF56</accession>
<feature type="transmembrane region" description="Helical" evidence="2">
    <location>
        <begin position="21"/>
        <end position="43"/>
    </location>
</feature>
<comment type="caution">
    <text evidence="3">The sequence shown here is derived from an EMBL/GenBank/DDBJ whole genome shotgun (WGS) entry which is preliminary data.</text>
</comment>
<feature type="compositionally biased region" description="Low complexity" evidence="1">
    <location>
        <begin position="112"/>
        <end position="143"/>
    </location>
</feature>
<keyword evidence="4" id="KW-1185">Reference proteome</keyword>
<keyword evidence="2" id="KW-1133">Transmembrane helix</keyword>
<reference evidence="3 4" key="1">
    <citation type="submission" date="2021-04" db="EMBL/GenBank/DDBJ databases">
        <title>Genome analysis of Polyangium sp.</title>
        <authorList>
            <person name="Li Y."/>
            <person name="Wang J."/>
        </authorList>
    </citation>
    <scope>NUCLEOTIDE SEQUENCE [LARGE SCALE GENOMIC DNA]</scope>
    <source>
        <strain evidence="3 4">SDU14</strain>
    </source>
</reference>
<sequence>MAKSEDRGGGASEGSGSGLRSAASLLFTVALLAATGAALYNVYGVSVEVEALASEAACQGQAQPCKAQFTFWERSPIAHTFTMQTPSGAHPVTCQRAYILFGAYTCKSKDGTATAEPSPSASASAATSAKAPAKAVPAKAKAP</sequence>
<feature type="region of interest" description="Disordered" evidence="1">
    <location>
        <begin position="110"/>
        <end position="143"/>
    </location>
</feature>
<dbReference type="EMBL" id="JAGTJJ010000091">
    <property type="protein sequence ID" value="MDC3989007.1"/>
    <property type="molecule type" value="Genomic_DNA"/>
</dbReference>
<proteinExistence type="predicted"/>
<evidence type="ECO:0000313" key="4">
    <source>
        <dbReference type="Proteomes" id="UP001151081"/>
    </source>
</evidence>
<evidence type="ECO:0000256" key="1">
    <source>
        <dbReference type="SAM" id="MobiDB-lite"/>
    </source>
</evidence>
<dbReference type="RefSeq" id="WP_272423748.1">
    <property type="nucleotide sequence ID" value="NZ_JAGTJJ010000091.1"/>
</dbReference>
<keyword evidence="2" id="KW-0472">Membrane</keyword>
<organism evidence="3 4">
    <name type="scientific">Polyangium jinanense</name>
    <dbReference type="NCBI Taxonomy" id="2829994"/>
    <lineage>
        <taxon>Bacteria</taxon>
        <taxon>Pseudomonadati</taxon>
        <taxon>Myxococcota</taxon>
        <taxon>Polyangia</taxon>
        <taxon>Polyangiales</taxon>
        <taxon>Polyangiaceae</taxon>
        <taxon>Polyangium</taxon>
    </lineage>
</organism>
<evidence type="ECO:0000313" key="3">
    <source>
        <dbReference type="EMBL" id="MDC3989007.1"/>
    </source>
</evidence>
<evidence type="ECO:0000256" key="2">
    <source>
        <dbReference type="SAM" id="Phobius"/>
    </source>
</evidence>
<gene>
    <name evidence="3" type="ORF">KEG57_51550</name>
</gene>
<dbReference type="Proteomes" id="UP001151081">
    <property type="component" value="Unassembled WGS sequence"/>
</dbReference>
<name>A0A9X3XF56_9BACT</name>
<protein>
    <recommendedName>
        <fullName evidence="5">Transmembrane protein</fullName>
    </recommendedName>
</protein>
<dbReference type="AlphaFoldDB" id="A0A9X3XF56"/>
<evidence type="ECO:0008006" key="5">
    <source>
        <dbReference type="Google" id="ProtNLM"/>
    </source>
</evidence>
<keyword evidence="2" id="KW-0812">Transmembrane</keyword>